<organism evidence="1 2">
    <name type="scientific">Myxococcus landrumensis</name>
    <dbReference type="NCBI Taxonomy" id="2813577"/>
    <lineage>
        <taxon>Bacteria</taxon>
        <taxon>Pseudomonadati</taxon>
        <taxon>Myxococcota</taxon>
        <taxon>Myxococcia</taxon>
        <taxon>Myxococcales</taxon>
        <taxon>Cystobacterineae</taxon>
        <taxon>Myxococcaceae</taxon>
        <taxon>Myxococcus</taxon>
    </lineage>
</organism>
<protein>
    <recommendedName>
        <fullName evidence="3">Lipoprotein</fullName>
    </recommendedName>
</protein>
<proteinExistence type="predicted"/>
<accession>A0ABX7N6W9</accession>
<sequence>MLRKSLLCAALMLAGCDPDSKQDEASFRGGVPSKQMVEVNSPAPKGQGLTTEYAGAGQTSEYYILTVAAAATINGGTLGVLNLIEEIVKHPPTSINGDVAVWGPHSQPLSLIAWKLTVTHTQGDTYSWVLEAKAKLEPDTAFKAVLSGSHTAAEDANGERLSGYGSGQFLIDWERSNALPGNNGGPEGIATLEVRYSRKAPDAVATVEADFSRSTSSGEQASANYRFAQTPGAGGELDYVVKQNMDVDPTRSKLERLAIKSRWERTGAGRSDIKVSGGDLFGEATVNECWDGRFLSVYFAVSFRPDVGHGTVNACGAFPTAVYSTL</sequence>
<evidence type="ECO:0008006" key="3">
    <source>
        <dbReference type="Google" id="ProtNLM"/>
    </source>
</evidence>
<gene>
    <name evidence="1" type="ORF">JY572_40345</name>
</gene>
<evidence type="ECO:0000313" key="1">
    <source>
        <dbReference type="EMBL" id="QSQ14480.1"/>
    </source>
</evidence>
<keyword evidence="2" id="KW-1185">Reference proteome</keyword>
<reference evidence="1 2" key="1">
    <citation type="submission" date="2021-02" db="EMBL/GenBank/DDBJ databases">
        <title>De Novo genome assembly of isolated myxobacteria.</title>
        <authorList>
            <person name="Stevens D.C."/>
        </authorList>
    </citation>
    <scope>NUCLEOTIDE SEQUENCE [LARGE SCALE GENOMIC DNA]</scope>
    <source>
        <strain evidence="1 2">SCHIC003</strain>
    </source>
</reference>
<dbReference type="Proteomes" id="UP000663090">
    <property type="component" value="Chromosome"/>
</dbReference>
<dbReference type="RefSeq" id="WP_206716255.1">
    <property type="nucleotide sequence ID" value="NZ_CP071091.1"/>
</dbReference>
<dbReference type="EMBL" id="CP071091">
    <property type="protein sequence ID" value="QSQ14480.1"/>
    <property type="molecule type" value="Genomic_DNA"/>
</dbReference>
<evidence type="ECO:0000313" key="2">
    <source>
        <dbReference type="Proteomes" id="UP000663090"/>
    </source>
</evidence>
<dbReference type="PROSITE" id="PS51257">
    <property type="entry name" value="PROKAR_LIPOPROTEIN"/>
    <property type="match status" value="1"/>
</dbReference>
<name>A0ABX7N6W9_9BACT</name>